<dbReference type="InterPro" id="IPR008274">
    <property type="entry name" value="AldOxase/xan_DH_MoCoBD1"/>
</dbReference>
<dbReference type="GO" id="GO:0030151">
    <property type="term" value="F:molybdenum ion binding"/>
    <property type="evidence" value="ECO:0007669"/>
    <property type="project" value="InterPro"/>
</dbReference>
<sequence length="779" mass="85775">MDTNTFERTKTAVDGKMHNSLRHDSAHKHVTGNAEYIDDIPEPAGMIHGAIGMADRAHAEIVSMDLSEVEATPGVLWVMTGKDVPGENDVSSGGRHDEPLLAEKLVQFHGQPIFAVFAETRDIARKAARKAKITYNDLPHWSDIDSAMENGEPLVTPGMTLQRGDAELEMDVAPRRLTGTMRIGGQEHFYLEGHIAMAVPGEDDEVTVWSSTQHPSEIQHIVSHILQVQSNAVTVQVRRMGGGFGGKETQGNQFAALCAIAAKKLNRAVKMRPDRDEDMTATGKRHDFRVDYELGFDDEGRIHAVDATYAARCGFSSDLSGPVTDRALFHADSSYFYPHVKLQSKPLKTHTVSNTAFRGFGGPQGMLGAERFIEEIAYAVGKDPLEIRKLNFYGQQGSNRTLTPYHQEVEDNIIARIVEELETSSDYQARRQAIIEFNKTSPIIRKGIALTPVKFGISFTMTAFNQAGALVHVYNDGSIHLNHGGTEMGQGLYTKVAQVIADAFQVDIDRVKITATTTGKVPNTSATAASSGTDLNGMAAYDAARQIKERLVKFAMEKWNVGEDQITFLPNRIRVGTEEIAFNDFIKQAYFARVQLSAAGFYKTPKIHWDRAAGKGTPFYYFAYGASVSEVSIDTLTGEYMMERTDILHDVGKSLNPAIDIGQVEGGFIQGMGWLTTEELWWDAKGRLRTHAPSTYKIPLASDRPKIFDVKLAEWAENAEPTIGRSKAVGEPPLMLAISVLEALSMAVASVADYKVCPRLDAPATPERVLMAVERLRKV</sequence>
<dbReference type="PANTHER" id="PTHR11908:SF132">
    <property type="entry name" value="ALDEHYDE OXIDASE 1-RELATED"/>
    <property type="match status" value="1"/>
</dbReference>
<dbReference type="GO" id="GO:0016491">
    <property type="term" value="F:oxidoreductase activity"/>
    <property type="evidence" value="ECO:0007669"/>
    <property type="project" value="UniProtKB-KW"/>
</dbReference>
<evidence type="ECO:0000256" key="8">
    <source>
        <dbReference type="ARBA" id="ARBA00023004"/>
    </source>
</evidence>
<dbReference type="Proteomes" id="UP000028701">
    <property type="component" value="Unassembled WGS sequence"/>
</dbReference>
<keyword evidence="6" id="KW-0479">Metal-binding</keyword>
<evidence type="ECO:0000256" key="7">
    <source>
        <dbReference type="ARBA" id="ARBA00023002"/>
    </source>
</evidence>
<evidence type="ECO:0000256" key="11">
    <source>
        <dbReference type="ARBA" id="ARBA00053029"/>
    </source>
</evidence>
<dbReference type="eggNOG" id="COG4631">
    <property type="taxonomic scope" value="Bacteria"/>
</dbReference>
<dbReference type="FunFam" id="3.30.365.10:FF:000001">
    <property type="entry name" value="Xanthine dehydrogenase oxidase"/>
    <property type="match status" value="1"/>
</dbReference>
<evidence type="ECO:0000256" key="5">
    <source>
        <dbReference type="ARBA" id="ARBA00022714"/>
    </source>
</evidence>
<gene>
    <name evidence="13" type="primary">xdhB</name>
    <name evidence="13" type="ORF">RRU01S_03_01940</name>
</gene>
<dbReference type="EMBL" id="BBJU01000003">
    <property type="protein sequence ID" value="GAK69023.1"/>
    <property type="molecule type" value="Genomic_DNA"/>
</dbReference>
<dbReference type="AlphaFoldDB" id="A0A081CQS7"/>
<evidence type="ECO:0000256" key="1">
    <source>
        <dbReference type="ARBA" id="ARBA00001924"/>
    </source>
</evidence>
<comment type="cofactor">
    <cofactor evidence="10">
        <name>[2Fe-2S] cluster</name>
        <dbReference type="ChEBI" id="CHEBI:190135"/>
    </cofactor>
</comment>
<comment type="cofactor">
    <cofactor evidence="1">
        <name>Mo-molybdopterin</name>
        <dbReference type="ChEBI" id="CHEBI:71302"/>
    </cofactor>
</comment>
<keyword evidence="9" id="KW-0411">Iron-sulfur</keyword>
<proteinExistence type="inferred from homology"/>
<comment type="cofactor">
    <cofactor evidence="11">
        <name>Mo-molybdopterin cytosine dinucleotide</name>
        <dbReference type="ChEBI" id="CHEBI:71308"/>
    </cofactor>
</comment>
<evidence type="ECO:0000313" key="13">
    <source>
        <dbReference type="EMBL" id="GAK69023.1"/>
    </source>
</evidence>
<keyword evidence="7" id="KW-0560">Oxidoreductase</keyword>
<evidence type="ECO:0000256" key="6">
    <source>
        <dbReference type="ARBA" id="ARBA00022723"/>
    </source>
</evidence>
<dbReference type="RefSeq" id="WP_045228609.1">
    <property type="nucleotide sequence ID" value="NZ_BBJU01000003.1"/>
</dbReference>
<accession>A0A081CQS7</accession>
<keyword evidence="4" id="KW-0500">Molybdenum</keyword>
<evidence type="ECO:0000256" key="9">
    <source>
        <dbReference type="ARBA" id="ARBA00023014"/>
    </source>
</evidence>
<dbReference type="GO" id="GO:0005506">
    <property type="term" value="F:iron ion binding"/>
    <property type="evidence" value="ECO:0007669"/>
    <property type="project" value="InterPro"/>
</dbReference>
<keyword evidence="5" id="KW-0001">2Fe-2S</keyword>
<feature type="domain" description="Aldehyde oxidase/xanthine dehydrogenase a/b hammerhead" evidence="12">
    <location>
        <begin position="31"/>
        <end position="139"/>
    </location>
</feature>
<dbReference type="SMART" id="SM01008">
    <property type="entry name" value="Ald_Xan_dh_C"/>
    <property type="match status" value="1"/>
</dbReference>
<dbReference type="PANTHER" id="PTHR11908">
    <property type="entry name" value="XANTHINE DEHYDROGENASE"/>
    <property type="match status" value="1"/>
</dbReference>
<dbReference type="FunFam" id="3.30.365.10:FF:000002">
    <property type="entry name" value="Xanthine dehydrogenase oxidase"/>
    <property type="match status" value="1"/>
</dbReference>
<dbReference type="Pfam" id="PF01315">
    <property type="entry name" value="Ald_Xan_dh_C"/>
    <property type="match status" value="1"/>
</dbReference>
<keyword evidence="8" id="KW-0408">Iron</keyword>
<dbReference type="InterPro" id="IPR014309">
    <property type="entry name" value="Xanthine_DH_Mopterin-bd_su"/>
</dbReference>
<dbReference type="Gene3D" id="3.30.365.10">
    <property type="entry name" value="Aldehyde oxidase/xanthine dehydrogenase, molybdopterin binding domain"/>
    <property type="match status" value="4"/>
</dbReference>
<dbReference type="InterPro" id="IPR036856">
    <property type="entry name" value="Ald_Oxase/Xan_DH_a/b_sf"/>
</dbReference>
<dbReference type="NCBIfam" id="TIGR02965">
    <property type="entry name" value="xanthine_xdhB"/>
    <property type="match status" value="1"/>
</dbReference>
<evidence type="ECO:0000256" key="4">
    <source>
        <dbReference type="ARBA" id="ARBA00022505"/>
    </source>
</evidence>
<dbReference type="SUPFAM" id="SSF54665">
    <property type="entry name" value="CO dehydrogenase molybdoprotein N-domain-like"/>
    <property type="match status" value="1"/>
</dbReference>
<comment type="similarity">
    <text evidence="3">Belongs to the xanthine dehydrogenase family.</text>
</comment>
<dbReference type="Pfam" id="PF20256">
    <property type="entry name" value="MoCoBD_2"/>
    <property type="match status" value="1"/>
</dbReference>
<dbReference type="SUPFAM" id="SSF56003">
    <property type="entry name" value="Molybdenum cofactor-binding domain"/>
    <property type="match status" value="1"/>
</dbReference>
<dbReference type="Gene3D" id="3.90.1170.50">
    <property type="entry name" value="Aldehyde oxidase/xanthine dehydrogenase, a/b hammerhead"/>
    <property type="match status" value="1"/>
</dbReference>
<organism evidence="13 14">
    <name type="scientific">Agrobacterium rubi TR3 = NBRC 13261</name>
    <dbReference type="NCBI Taxonomy" id="1368415"/>
    <lineage>
        <taxon>Bacteria</taxon>
        <taxon>Pseudomonadati</taxon>
        <taxon>Pseudomonadota</taxon>
        <taxon>Alphaproteobacteria</taxon>
        <taxon>Hyphomicrobiales</taxon>
        <taxon>Rhizobiaceae</taxon>
        <taxon>Rhizobium/Agrobacterium group</taxon>
        <taxon>Agrobacterium</taxon>
    </lineage>
</organism>
<dbReference type="Pfam" id="PF02738">
    <property type="entry name" value="MoCoBD_1"/>
    <property type="match status" value="1"/>
</dbReference>
<evidence type="ECO:0000256" key="2">
    <source>
        <dbReference type="ARBA" id="ARBA00001974"/>
    </source>
</evidence>
<comment type="caution">
    <text evidence="13">The sequence shown here is derived from an EMBL/GenBank/DDBJ whole genome shotgun (WGS) entry which is preliminary data.</text>
</comment>
<dbReference type="InterPro" id="IPR000674">
    <property type="entry name" value="Ald_Oxase/Xan_DH_a/b"/>
</dbReference>
<name>A0A081CQS7_9HYPH</name>
<evidence type="ECO:0000259" key="12">
    <source>
        <dbReference type="SMART" id="SM01008"/>
    </source>
</evidence>
<evidence type="ECO:0000256" key="10">
    <source>
        <dbReference type="ARBA" id="ARBA00034078"/>
    </source>
</evidence>
<dbReference type="InterPro" id="IPR037165">
    <property type="entry name" value="AldOxase/xan_DH_Mopterin-bd_sf"/>
</dbReference>
<comment type="cofactor">
    <cofactor evidence="2">
        <name>FAD</name>
        <dbReference type="ChEBI" id="CHEBI:57692"/>
    </cofactor>
</comment>
<reference evidence="13 14" key="1">
    <citation type="submission" date="2014-08" db="EMBL/GenBank/DDBJ databases">
        <title>Whole genome shotgun sequence of Rhizobium rubi NBRC 13261.</title>
        <authorList>
            <person name="Katano-Makiyama Y."/>
            <person name="Hosoyama A."/>
            <person name="Hashimoto M."/>
            <person name="Hosoyama Y."/>
            <person name="Noguchi M."/>
            <person name="Tsuchikane K."/>
            <person name="Uohara A."/>
            <person name="Ohji S."/>
            <person name="Ichikawa N."/>
            <person name="Kimura A."/>
            <person name="Yamazoe A."/>
            <person name="Fujita N."/>
        </authorList>
    </citation>
    <scope>NUCLEOTIDE SEQUENCE [LARGE SCALE GENOMIC DNA]</scope>
    <source>
        <strain evidence="13 14">NBRC 13261</strain>
    </source>
</reference>
<evidence type="ECO:0000313" key="14">
    <source>
        <dbReference type="Proteomes" id="UP000028701"/>
    </source>
</evidence>
<dbReference type="InterPro" id="IPR016208">
    <property type="entry name" value="Ald_Oxase/xanthine_DH-like"/>
</dbReference>
<evidence type="ECO:0000256" key="3">
    <source>
        <dbReference type="ARBA" id="ARBA00006849"/>
    </source>
</evidence>
<protein>
    <submittedName>
        <fullName evidence="13">Xanthine dehydrogenase large subunit</fullName>
    </submittedName>
</protein>
<dbReference type="GO" id="GO:0051537">
    <property type="term" value="F:2 iron, 2 sulfur cluster binding"/>
    <property type="evidence" value="ECO:0007669"/>
    <property type="project" value="UniProtKB-KW"/>
</dbReference>
<dbReference type="InterPro" id="IPR046867">
    <property type="entry name" value="AldOxase/xan_DH_MoCoBD2"/>
</dbReference>